<comment type="caution">
    <text evidence="15">The sequence shown here is derived from an EMBL/GenBank/DDBJ whole genome shotgun (WGS) entry which is preliminary data.</text>
</comment>
<feature type="chain" id="PRO_5012325473" description="TonB-dependent receptor" evidence="12">
    <location>
        <begin position="32"/>
        <end position="868"/>
    </location>
</feature>
<keyword evidence="7 10" id="KW-0472">Membrane</keyword>
<dbReference type="GO" id="GO:0009279">
    <property type="term" value="C:cell outer membrane"/>
    <property type="evidence" value="ECO:0007669"/>
    <property type="project" value="UniProtKB-SubCell"/>
</dbReference>
<evidence type="ECO:0000259" key="14">
    <source>
        <dbReference type="Pfam" id="PF07715"/>
    </source>
</evidence>
<evidence type="ECO:0000313" key="16">
    <source>
        <dbReference type="Proteomes" id="UP000192721"/>
    </source>
</evidence>
<feature type="signal peptide" evidence="12">
    <location>
        <begin position="1"/>
        <end position="31"/>
    </location>
</feature>
<dbReference type="Pfam" id="PF07715">
    <property type="entry name" value="Plug"/>
    <property type="match status" value="1"/>
</dbReference>
<evidence type="ECO:0000256" key="1">
    <source>
        <dbReference type="ARBA" id="ARBA00004571"/>
    </source>
</evidence>
<organism evidence="15 16">
    <name type="scientific">Chromobacterium haemolyticum</name>
    <dbReference type="NCBI Taxonomy" id="394935"/>
    <lineage>
        <taxon>Bacteria</taxon>
        <taxon>Pseudomonadati</taxon>
        <taxon>Pseudomonadota</taxon>
        <taxon>Betaproteobacteria</taxon>
        <taxon>Neisseriales</taxon>
        <taxon>Chromobacteriaceae</taxon>
        <taxon>Chromobacterium</taxon>
    </lineage>
</organism>
<sequence length="868" mass="93293">MTGEIMRTSKKKLVLALALAGLGGQAGSAWAAESSSGTLDRVEVTGSNIKRSIKQEKALPVTVVRTEEMSKQGFTTVEQVVNSLASNQSSMVGASSVQSVSGGASYASLRGLGSQYTLVLLDGRRVASQAIGGYATDLNAIPLSAIERIEVLRDGASAIYGTDAIGGVINFITKKSYQGVTVGGELVSTDHKGGNTGSASITAGIGDLNKDGYNVYGSLSYQKLDAITTLNRSFANKYLTADNLSGRVFPSNFTYKGNAYNPAAPNCKPPYAKPIDANSCGENANLYMDLTPEVEQLTAFVKGTKQIGDHTLSLQYMGARNVSTTHISPAPLSKIATLKAGDKYYPTHLPDGTPTDGSAVVINSRSVPLGPRVTESLSTTQRLAFNAEGLLAGWDYRGGVAYSENKTTINYKSGYVHGDKIAAAFQDGTINPFGDSAPGAWQSTELKGDGWIAKYQTVMADFKVSKEVLQLPAGMMATAFGVETRREKLDSQIQDLAQFALGSGIADSKSTSGSRGVTAAYVEADIPIFKNFDAQLAARYDRYTDFGSSFNPKVAVKYQPIPQVLFRSSASKGFRAPTLYDVFTPNSKTYTANKFNDPLRCPGGTPANGGNKVDDCNTQFEALQGGNNNLSPEKASSLTFGIVIEPIKEITASADFWWTTVKDTINSLDPGVIFADPGKYADKFVRNADGSLNHVITTTQNLGTLSAAGVDISLAFRLPKNALGNFSVNLDGTYTSKYQQQLEPKGPYLSSLGGWYKDILQPTLRWKHSLAFNWARGPWSGVLVQNYSSGYTDLNPNDEGHNVRPYSNWNLSGSYVWDKKLTITAGIRNLFDQEPPYSNQTKTFQYGFDPVVADPVGRAYFLKANYKL</sequence>
<keyword evidence="8" id="KW-0675">Receptor</keyword>
<name>A0A1W0CF17_9NEIS</name>
<accession>A0A1W0CF17</accession>
<dbReference type="Gene3D" id="2.170.130.10">
    <property type="entry name" value="TonB-dependent receptor, plug domain"/>
    <property type="match status" value="1"/>
</dbReference>
<evidence type="ECO:0000256" key="8">
    <source>
        <dbReference type="ARBA" id="ARBA00023170"/>
    </source>
</evidence>
<evidence type="ECO:0000256" key="12">
    <source>
        <dbReference type="SAM" id="SignalP"/>
    </source>
</evidence>
<evidence type="ECO:0000256" key="9">
    <source>
        <dbReference type="ARBA" id="ARBA00023237"/>
    </source>
</evidence>
<dbReference type="InterPro" id="IPR012910">
    <property type="entry name" value="Plug_dom"/>
</dbReference>
<evidence type="ECO:0000256" key="11">
    <source>
        <dbReference type="RuleBase" id="RU003357"/>
    </source>
</evidence>
<keyword evidence="12" id="KW-0732">Signal</keyword>
<evidence type="ECO:0008006" key="17">
    <source>
        <dbReference type="Google" id="ProtNLM"/>
    </source>
</evidence>
<dbReference type="PANTHER" id="PTHR47234:SF2">
    <property type="entry name" value="TONB-DEPENDENT RECEPTOR"/>
    <property type="match status" value="1"/>
</dbReference>
<keyword evidence="3 10" id="KW-0813">Transport</keyword>
<comment type="subcellular location">
    <subcellularLocation>
        <location evidence="1 10">Cell outer membrane</location>
        <topology evidence="1 10">Multi-pass membrane protein</topology>
    </subcellularLocation>
</comment>
<dbReference type="CDD" id="cd01347">
    <property type="entry name" value="ligand_gated_channel"/>
    <property type="match status" value="1"/>
</dbReference>
<evidence type="ECO:0000256" key="10">
    <source>
        <dbReference type="PROSITE-ProRule" id="PRU01360"/>
    </source>
</evidence>
<reference evidence="15 16" key="1">
    <citation type="submission" date="2017-02" db="EMBL/GenBank/DDBJ databases">
        <title>Chromobacterium haemolyticum H5244.</title>
        <authorList>
            <person name="Gulvik C.A."/>
        </authorList>
    </citation>
    <scope>NUCLEOTIDE SEQUENCE [LARGE SCALE GENOMIC DNA]</scope>
    <source>
        <strain evidence="15 16">H5244</strain>
    </source>
</reference>
<dbReference type="InterPro" id="IPR036942">
    <property type="entry name" value="Beta-barrel_TonB_sf"/>
</dbReference>
<keyword evidence="9 10" id="KW-0998">Cell outer membrane</keyword>
<evidence type="ECO:0000313" key="15">
    <source>
        <dbReference type="EMBL" id="OQS33354.1"/>
    </source>
</evidence>
<dbReference type="Proteomes" id="UP000192721">
    <property type="component" value="Unassembled WGS sequence"/>
</dbReference>
<keyword evidence="5 10" id="KW-0812">Transmembrane</keyword>
<dbReference type="SUPFAM" id="SSF56935">
    <property type="entry name" value="Porins"/>
    <property type="match status" value="1"/>
</dbReference>
<feature type="domain" description="TonB-dependent receptor-like beta-barrel" evidence="13">
    <location>
        <begin position="350"/>
        <end position="830"/>
    </location>
</feature>
<gene>
    <name evidence="15" type="ORF">B0T45_20380</name>
</gene>
<evidence type="ECO:0000259" key="13">
    <source>
        <dbReference type="Pfam" id="PF00593"/>
    </source>
</evidence>
<dbReference type="PANTHER" id="PTHR47234">
    <property type="match status" value="1"/>
</dbReference>
<dbReference type="AlphaFoldDB" id="A0A1W0CF17"/>
<comment type="similarity">
    <text evidence="2 10 11">Belongs to the TonB-dependent receptor family.</text>
</comment>
<feature type="domain" description="TonB-dependent receptor plug" evidence="14">
    <location>
        <begin position="55"/>
        <end position="168"/>
    </location>
</feature>
<evidence type="ECO:0000256" key="5">
    <source>
        <dbReference type="ARBA" id="ARBA00022692"/>
    </source>
</evidence>
<protein>
    <recommendedName>
        <fullName evidence="17">TonB-dependent receptor</fullName>
    </recommendedName>
</protein>
<dbReference type="Pfam" id="PF00593">
    <property type="entry name" value="TonB_dep_Rec_b-barrel"/>
    <property type="match status" value="1"/>
</dbReference>
<evidence type="ECO:0000256" key="3">
    <source>
        <dbReference type="ARBA" id="ARBA00022448"/>
    </source>
</evidence>
<dbReference type="PROSITE" id="PS52016">
    <property type="entry name" value="TONB_DEPENDENT_REC_3"/>
    <property type="match status" value="1"/>
</dbReference>
<evidence type="ECO:0000256" key="7">
    <source>
        <dbReference type="ARBA" id="ARBA00023136"/>
    </source>
</evidence>
<dbReference type="EMBL" id="MUKV01000039">
    <property type="protein sequence ID" value="OQS33354.1"/>
    <property type="molecule type" value="Genomic_DNA"/>
</dbReference>
<dbReference type="InterPro" id="IPR037066">
    <property type="entry name" value="Plug_dom_sf"/>
</dbReference>
<evidence type="ECO:0000256" key="6">
    <source>
        <dbReference type="ARBA" id="ARBA00023077"/>
    </source>
</evidence>
<evidence type="ECO:0000256" key="4">
    <source>
        <dbReference type="ARBA" id="ARBA00022452"/>
    </source>
</evidence>
<keyword evidence="4 10" id="KW-1134">Transmembrane beta strand</keyword>
<keyword evidence="6 11" id="KW-0798">TonB box</keyword>
<dbReference type="InterPro" id="IPR039426">
    <property type="entry name" value="TonB-dep_rcpt-like"/>
</dbReference>
<dbReference type="Gene3D" id="2.40.170.20">
    <property type="entry name" value="TonB-dependent receptor, beta-barrel domain"/>
    <property type="match status" value="1"/>
</dbReference>
<dbReference type="InterPro" id="IPR000531">
    <property type="entry name" value="Beta-barrel_TonB"/>
</dbReference>
<proteinExistence type="inferred from homology"/>
<evidence type="ECO:0000256" key="2">
    <source>
        <dbReference type="ARBA" id="ARBA00009810"/>
    </source>
</evidence>